<sequence>MSLSSYTAIALAEKSQDFPTPIAVPVKLKKQLAREVLVELGVGKQYDLYFWNSVDLAYGAGTRTKVGEWLQKTLAQVAGWKYVESQYVSRLEANFSAIELQELLELAKRPLMKKLLLTEIQAFEETGEKRALLLFRAWEDYNAGKINVPQGLLK</sequence>
<name>A0A2W4VV53_9CYAN</name>
<accession>A0A2W4VV53</accession>
<dbReference type="AlphaFoldDB" id="A0A2W4VV53"/>
<reference evidence="1 2" key="2">
    <citation type="submission" date="2018-06" db="EMBL/GenBank/DDBJ databases">
        <title>Metagenomic assembly of (sub)arctic Cyanobacteria and their associated microbiome from non-axenic cultures.</title>
        <authorList>
            <person name="Baurain D."/>
        </authorList>
    </citation>
    <scope>NUCLEOTIDE SEQUENCE [LARGE SCALE GENOMIC DNA]</scope>
    <source>
        <strain evidence="1">ULC066bin1</strain>
    </source>
</reference>
<reference evidence="1 2" key="1">
    <citation type="submission" date="2018-04" db="EMBL/GenBank/DDBJ databases">
        <authorList>
            <person name="Go L.Y."/>
            <person name="Mitchell J.A."/>
        </authorList>
    </citation>
    <scope>NUCLEOTIDE SEQUENCE [LARGE SCALE GENOMIC DNA]</scope>
    <source>
        <strain evidence="1">ULC066bin1</strain>
    </source>
</reference>
<organism evidence="1 2">
    <name type="scientific">Pseudanabaena frigida</name>
    <dbReference type="NCBI Taxonomy" id="945775"/>
    <lineage>
        <taxon>Bacteria</taxon>
        <taxon>Bacillati</taxon>
        <taxon>Cyanobacteriota</taxon>
        <taxon>Cyanophyceae</taxon>
        <taxon>Pseudanabaenales</taxon>
        <taxon>Pseudanabaenaceae</taxon>
        <taxon>Pseudanabaena</taxon>
    </lineage>
</organism>
<evidence type="ECO:0000313" key="1">
    <source>
        <dbReference type="EMBL" id="PZO36312.1"/>
    </source>
</evidence>
<comment type="caution">
    <text evidence="1">The sequence shown here is derived from an EMBL/GenBank/DDBJ whole genome shotgun (WGS) entry which is preliminary data.</text>
</comment>
<evidence type="ECO:0000313" key="2">
    <source>
        <dbReference type="Proteomes" id="UP000249467"/>
    </source>
</evidence>
<proteinExistence type="predicted"/>
<protein>
    <submittedName>
        <fullName evidence="1">DUF2059 domain-containing protein</fullName>
    </submittedName>
</protein>
<dbReference type="EMBL" id="QBML01000042">
    <property type="protein sequence ID" value="PZO36312.1"/>
    <property type="molecule type" value="Genomic_DNA"/>
</dbReference>
<dbReference type="Proteomes" id="UP000249467">
    <property type="component" value="Unassembled WGS sequence"/>
</dbReference>
<gene>
    <name evidence="1" type="ORF">DCF19_21890</name>
</gene>